<protein>
    <submittedName>
        <fullName evidence="11">Endonuclease/exonuclease/phosphatase family metal-dependent hydrolase</fullName>
    </submittedName>
</protein>
<evidence type="ECO:0000256" key="7">
    <source>
        <dbReference type="ARBA" id="ARBA00022842"/>
    </source>
</evidence>
<keyword evidence="9" id="KW-0472">Membrane</keyword>
<dbReference type="PANTHER" id="PTHR15822:SF4">
    <property type="entry name" value="TYROSYL-DNA PHOSPHODIESTERASE 2"/>
    <property type="match status" value="1"/>
</dbReference>
<gene>
    <name evidence="11" type="ORF">BXY57_0471</name>
</gene>
<sequence length="368" mass="42059">MFYSSFRNLLLGAATLLIWLLYMLGVAATYLPSPVPWWINLAGLAFPYLFFGMLILVMVWIPIRWKMALISAVLLFSGWKGVVHTWAWHRRNKPVRGENGFTIMSFNVNNFKSTASAWPHWRDDFDRILYFHNADIICLQEFATVDLYLQNEKNNVLHYTTLLQKPHAYFTNDFQWTTPYGYTWYFGNMILSKFPFADTGKMFLDSSRHTTLAYADLVIGTDTIRLMTTHLQSFGLGEEEMQGIKDSDPKSSGQALRKLRKGFQLHEYQALAIARAIRQSPYPVILCGDLNTTPVSGAYFTISRHLQDAFLARGAGLGRTYSRYAPTLRIDYIFADPRLEVKGFEVLKLPASDHYPVLAGIDRKSGGS</sequence>
<dbReference type="PANTHER" id="PTHR15822">
    <property type="entry name" value="TRAF AND TNF RECEPTOR-ASSOCIATED PROTEIN"/>
    <property type="match status" value="1"/>
</dbReference>
<reference evidence="11 12" key="1">
    <citation type="submission" date="2017-11" db="EMBL/GenBank/DDBJ databases">
        <title>Genomic Encyclopedia of Archaeal and Bacterial Type Strains, Phase II (KMG-II): From Individual Species to Whole Genera.</title>
        <authorList>
            <person name="Goeker M."/>
        </authorList>
    </citation>
    <scope>NUCLEOTIDE SEQUENCE [LARGE SCALE GENOMIC DNA]</scope>
    <source>
        <strain evidence="11 12">DSM 27268</strain>
    </source>
</reference>
<evidence type="ECO:0000313" key="12">
    <source>
        <dbReference type="Proteomes" id="UP000230000"/>
    </source>
</evidence>
<keyword evidence="7" id="KW-0460">Magnesium</keyword>
<evidence type="ECO:0000313" key="11">
    <source>
        <dbReference type="EMBL" id="PJJ74906.1"/>
    </source>
</evidence>
<dbReference type="InterPro" id="IPR005135">
    <property type="entry name" value="Endo/exonuclease/phosphatase"/>
</dbReference>
<dbReference type="InterPro" id="IPR051547">
    <property type="entry name" value="TDP2-like"/>
</dbReference>
<evidence type="ECO:0000256" key="3">
    <source>
        <dbReference type="ARBA" id="ARBA00022722"/>
    </source>
</evidence>
<comment type="caution">
    <text evidence="11">The sequence shown here is derived from an EMBL/GenBank/DDBJ whole genome shotgun (WGS) entry which is preliminary data.</text>
</comment>
<proteinExistence type="predicted"/>
<dbReference type="CDD" id="cd09084">
    <property type="entry name" value="EEP-2"/>
    <property type="match status" value="1"/>
</dbReference>
<dbReference type="Gene3D" id="3.60.10.10">
    <property type="entry name" value="Endonuclease/exonuclease/phosphatase"/>
    <property type="match status" value="1"/>
</dbReference>
<dbReference type="AlphaFoldDB" id="A0A2M9CSI7"/>
<comment type="cofactor">
    <cofactor evidence="2">
        <name>Mg(2+)</name>
        <dbReference type="ChEBI" id="CHEBI:18420"/>
    </cofactor>
</comment>
<dbReference type="Proteomes" id="UP000230000">
    <property type="component" value="Unassembled WGS sequence"/>
</dbReference>
<keyword evidence="8" id="KW-0234">DNA repair</keyword>
<dbReference type="EMBL" id="PGFG01000001">
    <property type="protein sequence ID" value="PJJ74906.1"/>
    <property type="molecule type" value="Genomic_DNA"/>
</dbReference>
<keyword evidence="4" id="KW-0479">Metal-binding</keyword>
<keyword evidence="11" id="KW-0269">Exonuclease</keyword>
<accession>A0A2M9CSI7</accession>
<evidence type="ECO:0000259" key="10">
    <source>
        <dbReference type="Pfam" id="PF03372"/>
    </source>
</evidence>
<dbReference type="OrthoDB" id="635146at2"/>
<keyword evidence="5" id="KW-0227">DNA damage</keyword>
<comment type="cofactor">
    <cofactor evidence="1">
        <name>Mn(2+)</name>
        <dbReference type="ChEBI" id="CHEBI:29035"/>
    </cofactor>
</comment>
<organism evidence="11 12">
    <name type="scientific">Thermoflavifilum aggregans</name>
    <dbReference type="NCBI Taxonomy" id="454188"/>
    <lineage>
        <taxon>Bacteria</taxon>
        <taxon>Pseudomonadati</taxon>
        <taxon>Bacteroidota</taxon>
        <taxon>Chitinophagia</taxon>
        <taxon>Chitinophagales</taxon>
        <taxon>Chitinophagaceae</taxon>
        <taxon>Thermoflavifilum</taxon>
    </lineage>
</organism>
<evidence type="ECO:0000256" key="5">
    <source>
        <dbReference type="ARBA" id="ARBA00022763"/>
    </source>
</evidence>
<evidence type="ECO:0000256" key="8">
    <source>
        <dbReference type="ARBA" id="ARBA00023204"/>
    </source>
</evidence>
<dbReference type="GO" id="GO:0046872">
    <property type="term" value="F:metal ion binding"/>
    <property type="evidence" value="ECO:0007669"/>
    <property type="project" value="UniProtKB-KW"/>
</dbReference>
<feature type="transmembrane region" description="Helical" evidence="9">
    <location>
        <begin position="68"/>
        <end position="88"/>
    </location>
</feature>
<keyword evidence="9" id="KW-0812">Transmembrane</keyword>
<dbReference type="RefSeq" id="WP_100313585.1">
    <property type="nucleotide sequence ID" value="NZ_PGFG01000001.1"/>
</dbReference>
<keyword evidence="12" id="KW-1185">Reference proteome</keyword>
<dbReference type="InterPro" id="IPR036691">
    <property type="entry name" value="Endo/exonu/phosph_ase_sf"/>
</dbReference>
<dbReference type="GO" id="GO:0004519">
    <property type="term" value="F:endonuclease activity"/>
    <property type="evidence" value="ECO:0007669"/>
    <property type="project" value="UniProtKB-KW"/>
</dbReference>
<feature type="domain" description="Endonuclease/exonuclease/phosphatase" evidence="10">
    <location>
        <begin position="104"/>
        <end position="354"/>
    </location>
</feature>
<dbReference type="GO" id="GO:0006281">
    <property type="term" value="P:DNA repair"/>
    <property type="evidence" value="ECO:0007669"/>
    <property type="project" value="UniProtKB-KW"/>
</dbReference>
<dbReference type="GO" id="GO:0004527">
    <property type="term" value="F:exonuclease activity"/>
    <property type="evidence" value="ECO:0007669"/>
    <property type="project" value="UniProtKB-KW"/>
</dbReference>
<evidence type="ECO:0000256" key="2">
    <source>
        <dbReference type="ARBA" id="ARBA00001946"/>
    </source>
</evidence>
<evidence type="ECO:0000256" key="9">
    <source>
        <dbReference type="SAM" id="Phobius"/>
    </source>
</evidence>
<name>A0A2M9CSI7_9BACT</name>
<evidence type="ECO:0000256" key="1">
    <source>
        <dbReference type="ARBA" id="ARBA00001936"/>
    </source>
</evidence>
<keyword evidence="11" id="KW-0255">Endonuclease</keyword>
<feature type="transmembrane region" description="Helical" evidence="9">
    <location>
        <begin position="37"/>
        <end position="61"/>
    </location>
</feature>
<evidence type="ECO:0000256" key="6">
    <source>
        <dbReference type="ARBA" id="ARBA00022801"/>
    </source>
</evidence>
<keyword evidence="6 11" id="KW-0378">Hydrolase</keyword>
<dbReference type="Pfam" id="PF03372">
    <property type="entry name" value="Exo_endo_phos"/>
    <property type="match status" value="1"/>
</dbReference>
<keyword evidence="9" id="KW-1133">Transmembrane helix</keyword>
<dbReference type="SUPFAM" id="SSF56219">
    <property type="entry name" value="DNase I-like"/>
    <property type="match status" value="1"/>
</dbReference>
<evidence type="ECO:0000256" key="4">
    <source>
        <dbReference type="ARBA" id="ARBA00022723"/>
    </source>
</evidence>
<keyword evidence="3" id="KW-0540">Nuclease</keyword>